<dbReference type="InterPro" id="IPR001915">
    <property type="entry name" value="Peptidase_M48"/>
</dbReference>
<evidence type="ECO:0000313" key="10">
    <source>
        <dbReference type="Proteomes" id="UP000214610"/>
    </source>
</evidence>
<evidence type="ECO:0000256" key="4">
    <source>
        <dbReference type="ARBA" id="ARBA00022801"/>
    </source>
</evidence>
<dbReference type="PANTHER" id="PTHR22726">
    <property type="entry name" value="METALLOENDOPEPTIDASE OMA1"/>
    <property type="match status" value="1"/>
</dbReference>
<keyword evidence="6" id="KW-0482">Metalloprotease</keyword>
<sequence length="494" mass="54969">MNLKPLCCLVVSVFTALTPISAAYSQSYNLPDLGAAGGSTLSPLEERQIGEHIMGEVRSDPTYLPDPETSEYLNKIGYRLVSAGPANGYSYNFFAVRDPSINAFALPGGFIAIHTGLVTAARSESELASVMGHEIAHVQQRHIARMLEGQKNNLAWTLGSLLVAILAARAGSGDGAAAAVVGTQAAMAQNYLSFSRNAEREADRVGYASLVRAGFDPKGMEQFFDRLDFNNRVYEGAHAAPAYLRTHPMTVERMSEAQNRSRLSKKVNYKDSLDFFLIQARLRVLESNRFQGWDDALQYFRNDLKTAKGYQAVADHYGCAVALQRMKKYSEALTEIETARKMAGQNSNIISKLHSELVFLSSPSQQSRGIQLAKQNYDRNPLSQLALLNYAELLYKGKQYNEVIKLMRKQHALNSRTPAYQSILGRTYEALGKKSLSHQAIGEMYALNGQKVAAIQQFQIAQRSNDGDFYTMSEIDARLRELRKQVEDDKKYEN</sequence>
<keyword evidence="5" id="KW-0862">Zinc</keyword>
<organism evidence="9 10">
    <name type="scientific">Turicimonas muris</name>
    <dbReference type="NCBI Taxonomy" id="1796652"/>
    <lineage>
        <taxon>Bacteria</taxon>
        <taxon>Pseudomonadati</taxon>
        <taxon>Pseudomonadota</taxon>
        <taxon>Betaproteobacteria</taxon>
        <taxon>Burkholderiales</taxon>
        <taxon>Sutterellaceae</taxon>
        <taxon>Turicimonas</taxon>
    </lineage>
</organism>
<dbReference type="Gene3D" id="3.30.2010.10">
    <property type="entry name" value="Metalloproteases ('zincins'), catalytic domain"/>
    <property type="match status" value="1"/>
</dbReference>
<dbReference type="Proteomes" id="UP000214610">
    <property type="component" value="Unassembled WGS sequence"/>
</dbReference>
<dbReference type="Gene3D" id="1.25.40.10">
    <property type="entry name" value="Tetratricopeptide repeat domain"/>
    <property type="match status" value="1"/>
</dbReference>
<protein>
    <submittedName>
        <fullName evidence="9">Peptidase M48</fullName>
    </submittedName>
</protein>
<dbReference type="GO" id="GO:0051603">
    <property type="term" value="P:proteolysis involved in protein catabolic process"/>
    <property type="evidence" value="ECO:0007669"/>
    <property type="project" value="TreeGrafter"/>
</dbReference>
<evidence type="ECO:0000313" key="9">
    <source>
        <dbReference type="EMBL" id="OXE45947.1"/>
    </source>
</evidence>
<dbReference type="AlphaFoldDB" id="A0A227KFV7"/>
<keyword evidence="10" id="KW-1185">Reference proteome</keyword>
<dbReference type="InterPro" id="IPR011990">
    <property type="entry name" value="TPR-like_helical_dom_sf"/>
</dbReference>
<feature type="domain" description="Peptidase M48" evidence="8">
    <location>
        <begin position="69"/>
        <end position="260"/>
    </location>
</feature>
<dbReference type="RefSeq" id="WP_066594045.1">
    <property type="nucleotide sequence ID" value="NZ_CAJTBZ010000036.1"/>
</dbReference>
<dbReference type="GO" id="GO:0016020">
    <property type="term" value="C:membrane"/>
    <property type="evidence" value="ECO:0007669"/>
    <property type="project" value="TreeGrafter"/>
</dbReference>
<keyword evidence="4" id="KW-0378">Hydrolase</keyword>
<proteinExistence type="predicted"/>
<evidence type="ECO:0000256" key="7">
    <source>
        <dbReference type="SAM" id="SignalP"/>
    </source>
</evidence>
<feature type="chain" id="PRO_5011273904" evidence="7">
    <location>
        <begin position="23"/>
        <end position="494"/>
    </location>
</feature>
<dbReference type="GeneID" id="78362043"/>
<comment type="cofactor">
    <cofactor evidence="1">
        <name>Zn(2+)</name>
        <dbReference type="ChEBI" id="CHEBI:29105"/>
    </cofactor>
</comment>
<accession>A0A227KFV7</accession>
<name>A0A227KFV7_9BURK</name>
<evidence type="ECO:0000256" key="6">
    <source>
        <dbReference type="ARBA" id="ARBA00023049"/>
    </source>
</evidence>
<evidence type="ECO:0000256" key="5">
    <source>
        <dbReference type="ARBA" id="ARBA00022833"/>
    </source>
</evidence>
<dbReference type="SUPFAM" id="SSF48452">
    <property type="entry name" value="TPR-like"/>
    <property type="match status" value="1"/>
</dbReference>
<keyword evidence="3" id="KW-0479">Metal-binding</keyword>
<dbReference type="InterPro" id="IPR051156">
    <property type="entry name" value="Mito/Outer_Membr_Metalloprot"/>
</dbReference>
<keyword evidence="2" id="KW-0645">Protease</keyword>
<feature type="signal peptide" evidence="7">
    <location>
        <begin position="1"/>
        <end position="22"/>
    </location>
</feature>
<dbReference type="Pfam" id="PF01435">
    <property type="entry name" value="Peptidase_M48"/>
    <property type="match status" value="1"/>
</dbReference>
<gene>
    <name evidence="9" type="ORF">ADH67_09430</name>
</gene>
<comment type="caution">
    <text evidence="9">The sequence shown here is derived from an EMBL/GenBank/DDBJ whole genome shotgun (WGS) entry which is preliminary data.</text>
</comment>
<evidence type="ECO:0000256" key="1">
    <source>
        <dbReference type="ARBA" id="ARBA00001947"/>
    </source>
</evidence>
<dbReference type="GO" id="GO:0046872">
    <property type="term" value="F:metal ion binding"/>
    <property type="evidence" value="ECO:0007669"/>
    <property type="project" value="UniProtKB-KW"/>
</dbReference>
<reference evidence="10" key="1">
    <citation type="submission" date="2017-05" db="EMBL/GenBank/DDBJ databases">
        <title>Improved OligoMM genomes.</title>
        <authorList>
            <person name="Garzetti D."/>
        </authorList>
    </citation>
    <scope>NUCLEOTIDE SEQUENCE [LARGE SCALE GENOMIC DNA]</scope>
    <source>
        <strain evidence="10">YL45</strain>
    </source>
</reference>
<dbReference type="GO" id="GO:0004222">
    <property type="term" value="F:metalloendopeptidase activity"/>
    <property type="evidence" value="ECO:0007669"/>
    <property type="project" value="InterPro"/>
</dbReference>
<dbReference type="CDD" id="cd07333">
    <property type="entry name" value="M48C_bepA_like"/>
    <property type="match status" value="1"/>
</dbReference>
<keyword evidence="7" id="KW-0732">Signal</keyword>
<evidence type="ECO:0000256" key="2">
    <source>
        <dbReference type="ARBA" id="ARBA00022670"/>
    </source>
</evidence>
<dbReference type="PANTHER" id="PTHR22726:SF1">
    <property type="entry name" value="METALLOENDOPEPTIDASE OMA1, MITOCHONDRIAL"/>
    <property type="match status" value="1"/>
</dbReference>
<evidence type="ECO:0000259" key="8">
    <source>
        <dbReference type="Pfam" id="PF01435"/>
    </source>
</evidence>
<evidence type="ECO:0000256" key="3">
    <source>
        <dbReference type="ARBA" id="ARBA00022723"/>
    </source>
</evidence>
<dbReference type="EMBL" id="NHMP01000006">
    <property type="protein sequence ID" value="OXE45947.1"/>
    <property type="molecule type" value="Genomic_DNA"/>
</dbReference>